<protein>
    <submittedName>
        <fullName evidence="3">Twin-arginine translocation pathway signal protein</fullName>
    </submittedName>
</protein>
<accession>A0A858RLH2</accession>
<proteinExistence type="predicted"/>
<evidence type="ECO:0000259" key="2">
    <source>
        <dbReference type="Pfam" id="PF04366"/>
    </source>
</evidence>
<feature type="chain" id="PRO_5032863397" evidence="1">
    <location>
        <begin position="28"/>
        <end position="197"/>
    </location>
</feature>
<gene>
    <name evidence="3" type="ORF">HHL09_16010</name>
</gene>
<evidence type="ECO:0000313" key="4">
    <source>
        <dbReference type="Proteomes" id="UP000501812"/>
    </source>
</evidence>
<dbReference type="KEGG" id="luo:HHL09_16010"/>
<feature type="signal peptide" evidence="1">
    <location>
        <begin position="1"/>
        <end position="27"/>
    </location>
</feature>
<evidence type="ECO:0000313" key="3">
    <source>
        <dbReference type="EMBL" id="QJE97229.1"/>
    </source>
</evidence>
<dbReference type="EMBL" id="CP051774">
    <property type="protein sequence ID" value="QJE97229.1"/>
    <property type="molecule type" value="Genomic_DNA"/>
</dbReference>
<dbReference type="Pfam" id="PF04366">
    <property type="entry name" value="Ysc84"/>
    <property type="match status" value="1"/>
</dbReference>
<evidence type="ECO:0000256" key="1">
    <source>
        <dbReference type="SAM" id="SignalP"/>
    </source>
</evidence>
<organism evidence="3 4">
    <name type="scientific">Luteolibacter luteus</name>
    <dbReference type="NCBI Taxonomy" id="2728835"/>
    <lineage>
        <taxon>Bacteria</taxon>
        <taxon>Pseudomonadati</taxon>
        <taxon>Verrucomicrobiota</taxon>
        <taxon>Verrucomicrobiia</taxon>
        <taxon>Verrucomicrobiales</taxon>
        <taxon>Verrucomicrobiaceae</taxon>
        <taxon>Luteolibacter</taxon>
    </lineage>
</organism>
<dbReference type="RefSeq" id="WP_169455629.1">
    <property type="nucleotide sequence ID" value="NZ_CP051774.1"/>
</dbReference>
<dbReference type="Proteomes" id="UP000501812">
    <property type="component" value="Chromosome"/>
</dbReference>
<name>A0A858RLH2_9BACT</name>
<keyword evidence="1" id="KW-0732">Signal</keyword>
<reference evidence="3 4" key="1">
    <citation type="submission" date="2020-04" db="EMBL/GenBank/DDBJ databases">
        <title>Luteolibacter sp. G-1-1-1 isolated from soil.</title>
        <authorList>
            <person name="Dahal R.H."/>
        </authorList>
    </citation>
    <scope>NUCLEOTIDE SEQUENCE [LARGE SCALE GENOMIC DNA]</scope>
    <source>
        <strain evidence="3 4">G-1-1-1</strain>
    </source>
</reference>
<keyword evidence="4" id="KW-1185">Reference proteome</keyword>
<feature type="domain" description="Ysc84 actin-binding" evidence="2">
    <location>
        <begin position="108"/>
        <end position="191"/>
    </location>
</feature>
<sequence length="197" mass="20234">MKTQLTLIARLSILAAAGALLSNCAHEPVTQTNAANASASQISSDSRTALNRLYASNPSAKRLGQKASGILVFPHIMKGGFVIGAEGGNGALFGKGGGSVKGYYQTAGASWGLQAGVQKYGYALFLMSPSDVANLDRAAGWEVGSSPSLVVVDKGAATNLTTTTVNKGVYAYVFDQKGLMGGLGLKGTKITRIHPGR</sequence>
<dbReference type="InterPro" id="IPR007461">
    <property type="entry name" value="Ysc84_actin-binding"/>
</dbReference>
<dbReference type="AlphaFoldDB" id="A0A858RLH2"/>